<dbReference type="Proteomes" id="UP000424490">
    <property type="component" value="Chromosome"/>
</dbReference>
<dbReference type="EMBL" id="CP046315">
    <property type="protein sequence ID" value="QGS10087.1"/>
    <property type="molecule type" value="Genomic_DNA"/>
</dbReference>
<feature type="transmembrane region" description="Helical" evidence="1">
    <location>
        <begin position="204"/>
        <end position="226"/>
    </location>
</feature>
<gene>
    <name evidence="2" type="ORF">FOC40_00760</name>
</gene>
<dbReference type="AlphaFoldDB" id="A0A857A7U1"/>
<feature type="transmembrane region" description="Helical" evidence="1">
    <location>
        <begin position="26"/>
        <end position="50"/>
    </location>
</feature>
<feature type="transmembrane region" description="Helical" evidence="1">
    <location>
        <begin position="171"/>
        <end position="192"/>
    </location>
</feature>
<sequence length="274" mass="28023">MEIVMNDHTGPAPVPNKRVLRTMCRLSLACALVGLAVIIGGFIVLSTSVFDEMSAGANLVVPGDSGAMRDDAFIRSVLPVASAAGIIHLAGVIAGFVGRKHAEDRAELGHCALGVGVNAFFLGCAGIIPAAGIVSNPGDLVPLLVLCGAAVLSMCVSLFERFFSSAGATSVGLGVAGLLTMGQALLIGLFAILKEFATTSEDPFLPGLTVIIVCLYAGVPVGIAQLTGLIKGIRARRNADSAAERVLATWGIVLNVPLCCCVLFLPLVVLTSIS</sequence>
<evidence type="ECO:0000256" key="1">
    <source>
        <dbReference type="SAM" id="Phobius"/>
    </source>
</evidence>
<proteinExistence type="predicted"/>
<evidence type="ECO:0000313" key="2">
    <source>
        <dbReference type="EMBL" id="QGS10087.1"/>
    </source>
</evidence>
<keyword evidence="1" id="KW-1133">Transmembrane helix</keyword>
<accession>A0A857A7U1</accession>
<feature type="transmembrane region" description="Helical" evidence="1">
    <location>
        <begin position="247"/>
        <end position="273"/>
    </location>
</feature>
<evidence type="ECO:0000313" key="3">
    <source>
        <dbReference type="Proteomes" id="UP000424490"/>
    </source>
</evidence>
<keyword evidence="1" id="KW-0472">Membrane</keyword>
<protein>
    <submittedName>
        <fullName evidence="2">Uncharacterized protein</fullName>
    </submittedName>
</protein>
<name>A0A857A7U1_9ACTO</name>
<feature type="transmembrane region" description="Helical" evidence="1">
    <location>
        <begin position="140"/>
        <end position="159"/>
    </location>
</feature>
<feature type="transmembrane region" description="Helical" evidence="1">
    <location>
        <begin position="77"/>
        <end position="98"/>
    </location>
</feature>
<feature type="transmembrane region" description="Helical" evidence="1">
    <location>
        <begin position="110"/>
        <end position="134"/>
    </location>
</feature>
<reference evidence="2 3" key="1">
    <citation type="submission" date="2019-11" db="EMBL/GenBank/DDBJ databases">
        <title>FDA dAtabase for Regulatory Grade micrObial Sequences (FDA-ARGOS): Supporting development and validation of Infectious Disease Dx tests.</title>
        <authorList>
            <person name="Stonesifer R."/>
            <person name="Tallon L."/>
            <person name="Sadzewicz L."/>
            <person name="Vavikolanu K."/>
            <person name="Mehta A."/>
            <person name="Aluvathingal J."/>
            <person name="Nadendla S."/>
            <person name="Myers T."/>
            <person name="Yan Y."/>
            <person name="Sichtig H."/>
        </authorList>
    </citation>
    <scope>NUCLEOTIDE SEQUENCE [LARGE SCALE GENOMIC DNA]</scope>
    <source>
        <strain evidence="2 3">FDAARGOS_732</strain>
    </source>
</reference>
<keyword evidence="1" id="KW-0812">Transmembrane</keyword>
<organism evidence="2 3">
    <name type="scientific">Schaalia odontolytica</name>
    <dbReference type="NCBI Taxonomy" id="1660"/>
    <lineage>
        <taxon>Bacteria</taxon>
        <taxon>Bacillati</taxon>
        <taxon>Actinomycetota</taxon>
        <taxon>Actinomycetes</taxon>
        <taxon>Actinomycetales</taxon>
        <taxon>Actinomycetaceae</taxon>
        <taxon>Schaalia</taxon>
    </lineage>
</organism>